<protein>
    <submittedName>
        <fullName evidence="1">DUF2147 domain-containing protein</fullName>
    </submittedName>
</protein>
<evidence type="ECO:0000313" key="2">
    <source>
        <dbReference type="Proteomes" id="UP001194469"/>
    </source>
</evidence>
<comment type="caution">
    <text evidence="1">The sequence shown here is derived from an EMBL/GenBank/DDBJ whole genome shotgun (WGS) entry which is preliminary data.</text>
</comment>
<name>A0ABS0J9K2_9BACT</name>
<accession>A0ABS0J9K2</accession>
<evidence type="ECO:0000313" key="1">
    <source>
        <dbReference type="EMBL" id="MBG3878413.1"/>
    </source>
</evidence>
<proteinExistence type="predicted"/>
<gene>
    <name evidence="1" type="ORF">FVW20_15695</name>
</gene>
<feature type="non-terminal residue" evidence="1">
    <location>
        <position position="45"/>
    </location>
</feature>
<dbReference type="EMBL" id="VRYY01000570">
    <property type="protein sequence ID" value="MBG3878413.1"/>
    <property type="molecule type" value="Genomic_DNA"/>
</dbReference>
<dbReference type="Proteomes" id="UP001194469">
    <property type="component" value="Unassembled WGS sequence"/>
</dbReference>
<sequence length="45" mass="4318">MPAAPLAPPVAAVTTTTRRDAAALYADLAADAARSGPAALAAVQA</sequence>
<reference evidence="1 2" key="1">
    <citation type="submission" date="2019-08" db="EMBL/GenBank/DDBJ databases">
        <authorList>
            <person name="Luo N."/>
        </authorList>
    </citation>
    <scope>NUCLEOTIDE SEQUENCE [LARGE SCALE GENOMIC DNA]</scope>
    <source>
        <strain evidence="1 2">NCIMB 9442</strain>
    </source>
</reference>
<organism evidence="1 2">
    <name type="scientific">Nitratidesulfovibrio oxamicus</name>
    <dbReference type="NCBI Taxonomy" id="32016"/>
    <lineage>
        <taxon>Bacteria</taxon>
        <taxon>Pseudomonadati</taxon>
        <taxon>Thermodesulfobacteriota</taxon>
        <taxon>Desulfovibrionia</taxon>
        <taxon>Desulfovibrionales</taxon>
        <taxon>Desulfovibrionaceae</taxon>
        <taxon>Nitratidesulfovibrio</taxon>
    </lineage>
</organism>
<keyword evidence="2" id="KW-1185">Reference proteome</keyword>